<organism evidence="3 4">
    <name type="scientific">Candidatus Uhrbacteria bacterium CG22_combo_CG10-13_8_21_14_all_47_17</name>
    <dbReference type="NCBI Taxonomy" id="1975041"/>
    <lineage>
        <taxon>Bacteria</taxon>
        <taxon>Candidatus Uhriibacteriota</taxon>
    </lineage>
</organism>
<comment type="similarity">
    <text evidence="1">Belongs to the cytidine and deoxycytidylate deaminase family.</text>
</comment>
<protein>
    <submittedName>
        <fullName evidence="3">Cytidine deaminase</fullName>
    </submittedName>
</protein>
<dbReference type="GO" id="GO:0005829">
    <property type="term" value="C:cytosol"/>
    <property type="evidence" value="ECO:0007669"/>
    <property type="project" value="TreeGrafter"/>
</dbReference>
<comment type="caution">
    <text evidence="3">The sequence shown here is derived from an EMBL/GenBank/DDBJ whole genome shotgun (WGS) entry which is preliminary data.</text>
</comment>
<dbReference type="GO" id="GO:0072527">
    <property type="term" value="P:pyrimidine-containing compound metabolic process"/>
    <property type="evidence" value="ECO:0007669"/>
    <property type="project" value="UniProtKB-ARBA"/>
</dbReference>
<dbReference type="Proteomes" id="UP000231581">
    <property type="component" value="Unassembled WGS sequence"/>
</dbReference>
<dbReference type="EMBL" id="PCSZ01000076">
    <property type="protein sequence ID" value="PIP60271.1"/>
    <property type="molecule type" value="Genomic_DNA"/>
</dbReference>
<dbReference type="AlphaFoldDB" id="A0A2H0BRJ7"/>
<dbReference type="InterPro" id="IPR016193">
    <property type="entry name" value="Cytidine_deaminase-like"/>
</dbReference>
<feature type="domain" description="CMP/dCMP-type deaminase" evidence="2">
    <location>
        <begin position="21"/>
        <end position="163"/>
    </location>
</feature>
<gene>
    <name evidence="3" type="ORF">COX00_04415</name>
</gene>
<dbReference type="GO" id="GO:0008270">
    <property type="term" value="F:zinc ion binding"/>
    <property type="evidence" value="ECO:0007669"/>
    <property type="project" value="TreeGrafter"/>
</dbReference>
<dbReference type="Gene3D" id="3.40.140.10">
    <property type="entry name" value="Cytidine Deaminase, domain 2"/>
    <property type="match status" value="1"/>
</dbReference>
<dbReference type="Pfam" id="PF00383">
    <property type="entry name" value="dCMP_cyt_deam_1"/>
    <property type="match status" value="1"/>
</dbReference>
<evidence type="ECO:0000313" key="3">
    <source>
        <dbReference type="EMBL" id="PIP60271.1"/>
    </source>
</evidence>
<dbReference type="InterPro" id="IPR002125">
    <property type="entry name" value="CMP_dCMP_dom"/>
</dbReference>
<dbReference type="InterPro" id="IPR050202">
    <property type="entry name" value="Cyt/Deoxycyt_deaminase"/>
</dbReference>
<evidence type="ECO:0000259" key="2">
    <source>
        <dbReference type="PROSITE" id="PS51747"/>
    </source>
</evidence>
<dbReference type="PROSITE" id="PS51747">
    <property type="entry name" value="CYT_DCMP_DEAMINASES_2"/>
    <property type="match status" value="1"/>
</dbReference>
<dbReference type="PANTHER" id="PTHR11644">
    <property type="entry name" value="CYTIDINE DEAMINASE"/>
    <property type="match status" value="1"/>
</dbReference>
<evidence type="ECO:0000313" key="4">
    <source>
        <dbReference type="Proteomes" id="UP000231581"/>
    </source>
</evidence>
<proteinExistence type="inferred from homology"/>
<dbReference type="CDD" id="cd01283">
    <property type="entry name" value="cytidine_deaminase"/>
    <property type="match status" value="1"/>
</dbReference>
<dbReference type="NCBIfam" id="NF004064">
    <property type="entry name" value="PRK05578.1"/>
    <property type="match status" value="1"/>
</dbReference>
<dbReference type="SUPFAM" id="SSF53927">
    <property type="entry name" value="Cytidine deaminase-like"/>
    <property type="match status" value="1"/>
</dbReference>
<reference evidence="3 4" key="1">
    <citation type="submission" date="2017-09" db="EMBL/GenBank/DDBJ databases">
        <title>Depth-based differentiation of microbial function through sediment-hosted aquifers and enrichment of novel symbionts in the deep terrestrial subsurface.</title>
        <authorList>
            <person name="Probst A.J."/>
            <person name="Ladd B."/>
            <person name="Jarett J.K."/>
            <person name="Geller-Mcgrath D.E."/>
            <person name="Sieber C.M."/>
            <person name="Emerson J.B."/>
            <person name="Anantharaman K."/>
            <person name="Thomas B.C."/>
            <person name="Malmstrom R."/>
            <person name="Stieglmeier M."/>
            <person name="Klingl A."/>
            <person name="Woyke T."/>
            <person name="Ryan C.M."/>
            <person name="Banfield J.F."/>
        </authorList>
    </citation>
    <scope>NUCLEOTIDE SEQUENCE [LARGE SCALE GENOMIC DNA]</scope>
    <source>
        <strain evidence="3">CG22_combo_CG10-13_8_21_14_all_47_17</strain>
    </source>
</reference>
<sequence>MPPHTLTIEYEEYESPNELSEDERNLLESAWAARRNSYAPYSNFNVGAAVQTKDGKVFQGSNQENANFKVSCAERVVLDSMGATGQKDNIAKLAVVGGPASLDVKQIPETIEEPITPCGQCRQDIKEAEDLSNDPIVLILASRNRIRRFVGIKQLLPFAFGPADLGISLK</sequence>
<accession>A0A2H0BRJ7</accession>
<dbReference type="PANTHER" id="PTHR11644:SF2">
    <property type="entry name" value="CYTIDINE DEAMINASE"/>
    <property type="match status" value="1"/>
</dbReference>
<name>A0A2H0BRJ7_9BACT</name>
<dbReference type="GO" id="GO:0004126">
    <property type="term" value="F:cytidine deaminase activity"/>
    <property type="evidence" value="ECO:0007669"/>
    <property type="project" value="UniProtKB-ARBA"/>
</dbReference>
<evidence type="ECO:0000256" key="1">
    <source>
        <dbReference type="ARBA" id="ARBA00006576"/>
    </source>
</evidence>
<dbReference type="GO" id="GO:0055086">
    <property type="term" value="P:nucleobase-containing small molecule metabolic process"/>
    <property type="evidence" value="ECO:0007669"/>
    <property type="project" value="UniProtKB-ARBA"/>
</dbReference>